<geneLocation type="plasmid" evidence="10 12">
    <name>11</name>
</geneLocation>
<keyword evidence="4 7" id="KW-1133">Transmembrane helix</keyword>
<dbReference type="GO" id="GO:0004089">
    <property type="term" value="F:carbonate dehydratase activity"/>
    <property type="evidence" value="ECO:0007669"/>
    <property type="project" value="UniProtKB-EC"/>
</dbReference>
<feature type="transmembrane region" description="Helical" evidence="7">
    <location>
        <begin position="49"/>
        <end position="66"/>
    </location>
</feature>
<feature type="transmembrane region" description="Helical" evidence="7">
    <location>
        <begin position="367"/>
        <end position="383"/>
    </location>
</feature>
<name>A0A0W0R3Y4_9GAMM</name>
<dbReference type="EC" id="4.2.1.1" evidence="10"/>
<dbReference type="SUPFAM" id="SSF53056">
    <property type="entry name" value="beta-carbonic anhydrase, cab"/>
    <property type="match status" value="1"/>
</dbReference>
<organism evidence="9 11">
    <name type="scientific">Legionella adelaidensis</name>
    <dbReference type="NCBI Taxonomy" id="45056"/>
    <lineage>
        <taxon>Bacteria</taxon>
        <taxon>Pseudomonadati</taxon>
        <taxon>Pseudomonadota</taxon>
        <taxon>Gammaproteobacteria</taxon>
        <taxon>Legionellales</taxon>
        <taxon>Legionellaceae</taxon>
        <taxon>Legionella</taxon>
    </lineage>
</organism>
<dbReference type="KEGG" id="ladl:NCTC12735_00717"/>
<dbReference type="GO" id="GO:0008270">
    <property type="term" value="F:zinc ion binding"/>
    <property type="evidence" value="ECO:0007669"/>
    <property type="project" value="InterPro"/>
</dbReference>
<evidence type="ECO:0000313" key="10">
    <source>
        <dbReference type="EMBL" id="VEH85094.1"/>
    </source>
</evidence>
<feature type="transmembrane region" description="Helical" evidence="7">
    <location>
        <begin position="209"/>
        <end position="229"/>
    </location>
</feature>
<evidence type="ECO:0000256" key="6">
    <source>
        <dbReference type="PIRSR" id="PIRSR601765-1"/>
    </source>
</evidence>
<feature type="binding site" evidence="6">
    <location>
        <position position="642"/>
    </location>
    <ligand>
        <name>Zn(2+)</name>
        <dbReference type="ChEBI" id="CHEBI:29105"/>
    </ligand>
</feature>
<feature type="transmembrane region" description="Helical" evidence="7">
    <location>
        <begin position="73"/>
        <end position="91"/>
    </location>
</feature>
<dbReference type="PATRIC" id="fig|45056.6.peg.410"/>
<comment type="similarity">
    <text evidence="2">Belongs to the beta-class carbonic anhydrase family.</text>
</comment>
<dbReference type="GO" id="GO:0055085">
    <property type="term" value="P:transmembrane transport"/>
    <property type="evidence" value="ECO:0007669"/>
    <property type="project" value="InterPro"/>
</dbReference>
<evidence type="ECO:0000256" key="2">
    <source>
        <dbReference type="ARBA" id="ARBA00006217"/>
    </source>
</evidence>
<dbReference type="RefSeq" id="WP_058461475.1">
    <property type="nucleotide sequence ID" value="NZ_CAAAHS010000014.1"/>
</dbReference>
<evidence type="ECO:0000256" key="5">
    <source>
        <dbReference type="ARBA" id="ARBA00023136"/>
    </source>
</evidence>
<sequence>MTESILTNLRKLRVYRKRSFKFDFIAAIVVFLVAIPLCLGIALASGAPLFSGILSGIIGGIIIGSLSGSQVSVSGPAAGMAAVVLGAITQLGDFQIFLLAVAIAGLLQILMGTLRAGFIADYIPSNVIQGLLCAIGILLILKQLPLAFTLSSDLTELKGHLLDTTEGFSLKPLYELSFHINSGAVLISLTSFALLIFFDKTRITWLKAIPGPIVVVILGILLNELFLFYDSYLAQHSPQLVNIPKQERMIDFFAQMQLPNWSAWSNPKVYFYALVIAIVASLETLLNVKAGEKLDRKRRYTSKDRELFAQGIGNMVAGLIGGIPVTSVVVRTSVNIQAGSKTKMSTILHGIFILLAVMLLPDMLNRIPLCSLAAILIYTGYKLTKPAIYTQIYKQGWDRFIPFIATLISIVALNLLVGILIGLIVSLFFIFKAHSQVRIDIIKEIYPNGITNRLILPQQTTFLNKASLVAELDSIPKNSQLIIDARYSDFIDKEIVELIKEFQSEQAPLKQISLNLMGFKDYYNIHNYIDFITVTTYDVQANLQPSRVLNILREGNHRFLKDRRIHRSLKIDIKHTASTQHPIAVVLACIDSRVPVETIFDMTFGDLFCVRVGGNVVNDDVLASIEYACSVVGAKLIVVLGHTHCGAIQAACDDVEKGHITQLLAKIKPAIAAEKETEVNRNSQNTPFVNKVIKLNVGHTLHDIYKKSTILREMTENDEIGMVGAVYDVNTGKVNFRNFGPEVQQFDPHATELAEKLSTLISDAHADEMHKELQLEIP</sequence>
<feature type="binding site" evidence="6">
    <location>
        <position position="589"/>
    </location>
    <ligand>
        <name>Zn(2+)</name>
        <dbReference type="ChEBI" id="CHEBI:29105"/>
    </ligand>
</feature>
<dbReference type="Proteomes" id="UP000281170">
    <property type="component" value="Plasmid 11"/>
</dbReference>
<feature type="binding site" evidence="6">
    <location>
        <position position="645"/>
    </location>
    <ligand>
        <name>Zn(2+)</name>
        <dbReference type="ChEBI" id="CHEBI:29105"/>
    </ligand>
</feature>
<dbReference type="PANTHER" id="PTHR11814">
    <property type="entry name" value="SULFATE TRANSPORTER"/>
    <property type="match status" value="1"/>
</dbReference>
<dbReference type="Pfam" id="PF00916">
    <property type="entry name" value="Sulfate_transp"/>
    <property type="match status" value="1"/>
</dbReference>
<keyword evidence="6" id="KW-0862">Zinc</keyword>
<feature type="transmembrane region" description="Helical" evidence="7">
    <location>
        <begin position="178"/>
        <end position="197"/>
    </location>
</feature>
<dbReference type="EMBL" id="LR134420">
    <property type="protein sequence ID" value="VEH85094.1"/>
    <property type="molecule type" value="Genomic_DNA"/>
</dbReference>
<feature type="binding site" evidence="6">
    <location>
        <position position="591"/>
    </location>
    <ligand>
        <name>Zn(2+)</name>
        <dbReference type="ChEBI" id="CHEBI:29105"/>
    </ligand>
</feature>
<evidence type="ECO:0000256" key="1">
    <source>
        <dbReference type="ARBA" id="ARBA00004141"/>
    </source>
</evidence>
<evidence type="ECO:0000256" key="7">
    <source>
        <dbReference type="SAM" id="Phobius"/>
    </source>
</evidence>
<feature type="transmembrane region" description="Helical" evidence="7">
    <location>
        <begin position="342"/>
        <end position="360"/>
    </location>
</feature>
<dbReference type="AlphaFoldDB" id="A0A0W0R3Y4"/>
<keyword evidence="3 7" id="KW-0812">Transmembrane</keyword>
<dbReference type="Proteomes" id="UP000054859">
    <property type="component" value="Unassembled WGS sequence"/>
</dbReference>
<reference evidence="9 11" key="1">
    <citation type="submission" date="2015-11" db="EMBL/GenBank/DDBJ databases">
        <title>Identification of large and diverse effector repertoires of 38 Legionella species.</title>
        <authorList>
            <person name="Burstein D."/>
            <person name="Amaro F."/>
            <person name="Zusman T."/>
            <person name="Lifshitz Z."/>
            <person name="Cohen O."/>
            <person name="Gilbert J.A."/>
            <person name="Pupko T."/>
            <person name="Shuman H.A."/>
            <person name="Segal G."/>
        </authorList>
    </citation>
    <scope>NUCLEOTIDE SEQUENCE [LARGE SCALE GENOMIC DNA]</scope>
    <source>
        <strain evidence="9 11">1762-AUS-E</strain>
    </source>
</reference>
<evidence type="ECO:0000313" key="11">
    <source>
        <dbReference type="Proteomes" id="UP000054859"/>
    </source>
</evidence>
<feature type="transmembrane region" description="Helical" evidence="7">
    <location>
        <begin position="130"/>
        <end position="148"/>
    </location>
</feature>
<keyword evidence="10" id="KW-0456">Lyase</keyword>
<feature type="transmembrane region" description="Helical" evidence="7">
    <location>
        <begin position="97"/>
        <end position="118"/>
    </location>
</feature>
<keyword evidence="10" id="KW-0614">Plasmid</keyword>
<proteinExistence type="inferred from homology"/>
<dbReference type="CDD" id="cd03378">
    <property type="entry name" value="beta_CA_cladeC"/>
    <property type="match status" value="1"/>
</dbReference>
<dbReference type="GO" id="GO:0016020">
    <property type="term" value="C:membrane"/>
    <property type="evidence" value="ECO:0007669"/>
    <property type="project" value="UniProtKB-SubCell"/>
</dbReference>
<protein>
    <submittedName>
        <fullName evidence="9">Sulfate transporter</fullName>
        <ecNumber evidence="10">4.2.1.1</ecNumber>
    </submittedName>
</protein>
<dbReference type="InterPro" id="IPR036874">
    <property type="entry name" value="Carbonic_anhydrase_sf"/>
</dbReference>
<gene>
    <name evidence="10" type="primary">cynT_1</name>
    <name evidence="9" type="ORF">Lade_0398</name>
    <name evidence="10" type="ORF">NCTC12735_00717</name>
</gene>
<comment type="subcellular location">
    <subcellularLocation>
        <location evidence="1">Membrane</location>
        <topology evidence="1">Multi-pass membrane protein</topology>
    </subcellularLocation>
</comment>
<keyword evidence="11" id="KW-1185">Reference proteome</keyword>
<dbReference type="InterPro" id="IPR001765">
    <property type="entry name" value="Carbonic_anhydrase"/>
</dbReference>
<dbReference type="Pfam" id="PF00484">
    <property type="entry name" value="Pro_CA"/>
    <property type="match status" value="1"/>
</dbReference>
<dbReference type="SMART" id="SM00947">
    <property type="entry name" value="Pro_CA"/>
    <property type="match status" value="1"/>
</dbReference>
<dbReference type="Gene3D" id="3.40.1050.10">
    <property type="entry name" value="Carbonic anhydrase"/>
    <property type="match status" value="1"/>
</dbReference>
<feature type="transmembrane region" description="Helical" evidence="7">
    <location>
        <begin position="403"/>
        <end position="431"/>
    </location>
</feature>
<evidence type="ECO:0000313" key="12">
    <source>
        <dbReference type="Proteomes" id="UP000281170"/>
    </source>
</evidence>
<reference evidence="10 12" key="2">
    <citation type="submission" date="2018-12" db="EMBL/GenBank/DDBJ databases">
        <authorList>
            <consortium name="Pathogen Informatics"/>
        </authorList>
    </citation>
    <scope>NUCLEOTIDE SEQUENCE [LARGE SCALE GENOMIC DNA]</scope>
    <source>
        <strain evidence="10 12">NCTC12735</strain>
        <plasmid evidence="12">11</plasmid>
    </source>
</reference>
<feature type="transmembrane region" description="Helical" evidence="7">
    <location>
        <begin position="269"/>
        <end position="286"/>
    </location>
</feature>
<dbReference type="OrthoDB" id="9769739at2"/>
<dbReference type="InterPro" id="IPR001902">
    <property type="entry name" value="SLC26A/SulP_fam"/>
</dbReference>
<evidence type="ECO:0000259" key="8">
    <source>
        <dbReference type="Pfam" id="PF00916"/>
    </source>
</evidence>
<keyword evidence="6" id="KW-0479">Metal-binding</keyword>
<keyword evidence="5 7" id="KW-0472">Membrane</keyword>
<evidence type="ECO:0000256" key="4">
    <source>
        <dbReference type="ARBA" id="ARBA00022989"/>
    </source>
</evidence>
<feature type="domain" description="SLC26A/SulP transporter" evidence="8">
    <location>
        <begin position="20"/>
        <end position="387"/>
    </location>
</feature>
<dbReference type="EMBL" id="LNKA01000001">
    <property type="protein sequence ID" value="KTC65740.1"/>
    <property type="molecule type" value="Genomic_DNA"/>
</dbReference>
<dbReference type="InterPro" id="IPR011547">
    <property type="entry name" value="SLC26A/SulP_dom"/>
</dbReference>
<feature type="transmembrane region" description="Helical" evidence="7">
    <location>
        <begin position="20"/>
        <end position="43"/>
    </location>
</feature>
<dbReference type="STRING" id="45056.Lade_0398"/>
<evidence type="ECO:0000256" key="3">
    <source>
        <dbReference type="ARBA" id="ARBA00022692"/>
    </source>
</evidence>
<accession>A0A0W0R3Y4</accession>
<evidence type="ECO:0000313" key="9">
    <source>
        <dbReference type="EMBL" id="KTC65740.1"/>
    </source>
</evidence>
<feature type="transmembrane region" description="Helical" evidence="7">
    <location>
        <begin position="307"/>
        <end position="330"/>
    </location>
</feature>
<comment type="cofactor">
    <cofactor evidence="6">
        <name>Zn(2+)</name>
        <dbReference type="ChEBI" id="CHEBI:29105"/>
    </cofactor>
    <text evidence="6">Binds 1 zinc ion per subunit.</text>
</comment>